<dbReference type="RefSeq" id="WP_227572989.1">
    <property type="nucleotide sequence ID" value="NZ_JAJEQT010000002.1"/>
</dbReference>
<accession>A0ABS8FM31</accession>
<gene>
    <name evidence="2" type="ORF">LKD28_04170</name>
</gene>
<evidence type="ECO:0000313" key="3">
    <source>
        <dbReference type="Proteomes" id="UP001198495"/>
    </source>
</evidence>
<dbReference type="PANTHER" id="PTHR39639:SF1">
    <property type="entry name" value="DUF262 DOMAIN-CONTAINING PROTEIN"/>
    <property type="match status" value="1"/>
</dbReference>
<comment type="caution">
    <text evidence="2">The sequence shown here is derived from an EMBL/GenBank/DDBJ whole genome shotgun (WGS) entry which is preliminary data.</text>
</comment>
<reference evidence="2 3" key="1">
    <citation type="submission" date="2021-10" db="EMBL/GenBank/DDBJ databases">
        <title>Anaerobic single-cell dispensing facilitates the cultivation of human gut bacteria.</title>
        <authorList>
            <person name="Afrizal A."/>
        </authorList>
    </citation>
    <scope>NUCLEOTIDE SEQUENCE [LARGE SCALE GENOMIC DNA]</scope>
    <source>
        <strain evidence="2 3">CLA-AA-H212</strain>
    </source>
</reference>
<sequence>MGNKFTRNTMKITAIYNGFKDGTLVVDRTYQRKTVWGVKDNIRLIETILLKLIIPEIFLWDFDTDPNNGATITHIVDGQQRINAIFDFIAGKYKLQKKYLTDNEIIDEYGDKYFEDLDDNTKKSIWSYEMSIIYLDKDFSIEEVRKMFYRLNLTDYNLNEQEKRNSLNSKFGTISEELANEEFWSDYKVFSPRDVRRMQDIEYCSSILILAREGIIDQTKNERLDQVYKEFCEDYKDAESDVQKVHRAMELIKKITNGETNGFVNKKIQMYTLFSVMFDFVENNIDVSESVIQMFLTFEQCYTIFKNEYDLQGETEEERKVLEYLKKYKLASSEGVNKLSNRMIRFEVLKKILLQFDSIESKVFELIKQRMEELVE</sequence>
<feature type="domain" description="GmrSD restriction endonucleases N-terminal" evidence="1">
    <location>
        <begin position="19"/>
        <end position="167"/>
    </location>
</feature>
<evidence type="ECO:0000259" key="1">
    <source>
        <dbReference type="Pfam" id="PF03235"/>
    </source>
</evidence>
<dbReference type="Pfam" id="PF03235">
    <property type="entry name" value="GmrSD_N"/>
    <property type="match status" value="1"/>
</dbReference>
<protein>
    <submittedName>
        <fullName evidence="2">DUF262 domain-containing protein</fullName>
    </submittedName>
</protein>
<dbReference type="EMBL" id="JAJEQT010000002">
    <property type="protein sequence ID" value="MCC2218231.1"/>
    <property type="molecule type" value="Genomic_DNA"/>
</dbReference>
<organism evidence="2 3">
    <name type="scientific">Coprococcus hominis</name>
    <name type="common">ex Arizal et al. 2022</name>
    <dbReference type="NCBI Taxonomy" id="2881262"/>
    <lineage>
        <taxon>Bacteria</taxon>
        <taxon>Bacillati</taxon>
        <taxon>Bacillota</taxon>
        <taxon>Clostridia</taxon>
        <taxon>Lachnospirales</taxon>
        <taxon>Lachnospiraceae</taxon>
        <taxon>Coprococcus</taxon>
    </lineage>
</organism>
<dbReference type="Proteomes" id="UP001198495">
    <property type="component" value="Unassembled WGS sequence"/>
</dbReference>
<evidence type="ECO:0000313" key="2">
    <source>
        <dbReference type="EMBL" id="MCC2218231.1"/>
    </source>
</evidence>
<name>A0ABS8FM31_9FIRM</name>
<dbReference type="PANTHER" id="PTHR39639">
    <property type="entry name" value="CHROMOSOME 16, WHOLE GENOME SHOTGUN SEQUENCE"/>
    <property type="match status" value="1"/>
</dbReference>
<dbReference type="InterPro" id="IPR004919">
    <property type="entry name" value="GmrSD_N"/>
</dbReference>
<proteinExistence type="predicted"/>
<keyword evidence="3" id="KW-1185">Reference proteome</keyword>